<proteinExistence type="predicted"/>
<protein>
    <submittedName>
        <fullName evidence="1">Uncharacterized protein</fullName>
    </submittedName>
</protein>
<sequence length="119" mass="13025">MARLLELHNSVCAGTLLCGKFNLTRHVCNNSNLRVQRQYSHLGPKGTAVKSSFKPGTVAWQCLHALLLHKLADPLKQFLMTSKRRVITLPIPSSLGCPQCLKGPAVDEGPPVIDVQICQ</sequence>
<reference evidence="1" key="1">
    <citation type="submission" date="2015-01" db="EMBL/GenBank/DDBJ databases">
        <authorList>
            <person name="Durling Mikael"/>
        </authorList>
    </citation>
    <scope>NUCLEOTIDE SEQUENCE</scope>
</reference>
<organism evidence="1">
    <name type="scientific">Bionectria ochroleuca</name>
    <name type="common">Gliocladium roseum</name>
    <dbReference type="NCBI Taxonomy" id="29856"/>
    <lineage>
        <taxon>Eukaryota</taxon>
        <taxon>Fungi</taxon>
        <taxon>Dikarya</taxon>
        <taxon>Ascomycota</taxon>
        <taxon>Pezizomycotina</taxon>
        <taxon>Sordariomycetes</taxon>
        <taxon>Hypocreomycetidae</taxon>
        <taxon>Hypocreales</taxon>
        <taxon>Bionectriaceae</taxon>
        <taxon>Clonostachys</taxon>
    </lineage>
</organism>
<gene>
    <name evidence="1" type="ORF">BN869_000008333_1</name>
</gene>
<accession>A0A0B7KBN2</accession>
<dbReference type="EMBL" id="CDPU01000027">
    <property type="protein sequence ID" value="CEO52275.1"/>
    <property type="molecule type" value="Genomic_DNA"/>
</dbReference>
<evidence type="ECO:0000313" key="1">
    <source>
        <dbReference type="EMBL" id="CEO52275.1"/>
    </source>
</evidence>
<dbReference type="AlphaFoldDB" id="A0A0B7KBN2"/>
<name>A0A0B7KBN2_BIOOC</name>